<dbReference type="Proteomes" id="UP000244005">
    <property type="component" value="Unassembled WGS sequence"/>
</dbReference>
<name>A0A2R6XRI3_MARPO</name>
<dbReference type="EMBL" id="KZ772676">
    <property type="protein sequence ID" value="PTQ48704.1"/>
    <property type="molecule type" value="Genomic_DNA"/>
</dbReference>
<evidence type="ECO:0000313" key="2">
    <source>
        <dbReference type="EMBL" id="PTQ48704.1"/>
    </source>
</evidence>
<dbReference type="AlphaFoldDB" id="A0A2R6XRI3"/>
<feature type="region of interest" description="Disordered" evidence="1">
    <location>
        <begin position="594"/>
        <end position="631"/>
    </location>
</feature>
<evidence type="ECO:0000313" key="3">
    <source>
        <dbReference type="Proteomes" id="UP000244005"/>
    </source>
</evidence>
<sequence>MLLPPLCHQSGISMEKNEMFVPLDASGLLYEQLFEKENDSLFGLTDFNTTFDAAESVPSYTVFHDPDVELQLDPLLSCQYYDEASYDAFGQDLQLDSNLAASHLTPFLPQQMQLKDRLDSHQSCDILSRDSVIFDHDIAKLPSLPLLASTLHPPSRDLMMDTSPYYQSLELESPVDSGSINSSFSELQYDSRSFVEPLQMRAPLVGYPNVQILSAAHTTGDMEYTYDPRVYNVWGSTDPRIYDVSGTNCSGDIEYSDMCERGLVMPTSMNCNYKEVPATTAFNIHAAFAPSTCSNRELCPIPMYSVMQSAPLQVSSIRTHGHVQGENGKMIAEIPLSDPVRSSVEYKQSLRGYSNVTHTETWKDEECVPPYLIRGSTLMDRCGKQSKFGKRGRLLARKDETLSMSSKKEESMTDVPKTENGNLKTLSGARKKRARKTVEKKLNEAIMIFNNMDPQANAEGTPTGSEREDIAWEQSSADVRRDFTASDLHPPKGHMVGDNAVEKLEDGVVCADDDCPKESPAGHVKDEKPAFLHERTLMQNSPVDKYSIPNSHNALRVADSIEGSRYTCTEVDVLGSGGSSTIYTGSQVHSRLTEMGKAERPRENTPTSRQTPVTVTDAERCNTDSPEESINADSHEIAKVVIGAGDRKEENHGILPPEVHTCTEADSSGQFPSLGPGEIEDGLCATTSGEANAEVLNDREKSISHAAVSVDSASNKIVGIDENLCDMSLSSHAVKQVEFHNSSLDSHLTSLDDVKLSFSGSGSGITINSSRYSNDKKYLPAGKDSKSSDDDCKAEGEASYSRHVELLATDHISSSHAAAAGSFEIEGKEKETCEEDPSIGEPTPKSTHVPAFTSSFFTPMNRSSVSDCHAEADYEKYKTDLTSCHGNIKSIDESIGRDFDISRRSIFTVLSGCNSDLAIKVKVDNDPKLELQVEYSEAPTLSSISDAKMDSEVSASKEETDIASELNGLPETASSHGDLYGTTIICPDNRAAEKRKAENDVDTSKIADIRRKGKAHAQRLYSTSGQEEASKPEILNPYQQKIMDLLTDFIESGYGAGVKIDETLNERYDESDVYAELKAGTVIVPNMMPSCETGKGQKRRWKSHARQGRVRSMIEAGCSNASTSSQPLSKVCNTDVLRDQKSLYRTTPEKVHRTRSRSRSGWGGLRKF</sequence>
<feature type="compositionally biased region" description="Basic and acidic residues" evidence="1">
    <location>
        <begin position="594"/>
        <end position="603"/>
    </location>
</feature>
<gene>
    <name evidence="2" type="ORF">MARPO_0004s0011</name>
</gene>
<dbReference type="OrthoDB" id="10577391at2759"/>
<organism evidence="2 3">
    <name type="scientific">Marchantia polymorpha</name>
    <name type="common">Common liverwort</name>
    <name type="synonym">Marchantia aquatica</name>
    <dbReference type="NCBI Taxonomy" id="3197"/>
    <lineage>
        <taxon>Eukaryota</taxon>
        <taxon>Viridiplantae</taxon>
        <taxon>Streptophyta</taxon>
        <taxon>Embryophyta</taxon>
        <taxon>Marchantiophyta</taxon>
        <taxon>Marchantiopsida</taxon>
        <taxon>Marchantiidae</taxon>
        <taxon>Marchantiales</taxon>
        <taxon>Marchantiaceae</taxon>
        <taxon>Marchantia</taxon>
    </lineage>
</organism>
<accession>A0A2R6XRI3</accession>
<proteinExistence type="predicted"/>
<evidence type="ECO:0000256" key="1">
    <source>
        <dbReference type="SAM" id="MobiDB-lite"/>
    </source>
</evidence>
<feature type="compositionally biased region" description="Basic and acidic residues" evidence="1">
    <location>
        <begin position="399"/>
        <end position="411"/>
    </location>
</feature>
<protein>
    <submittedName>
        <fullName evidence="2">Uncharacterized protein</fullName>
    </submittedName>
</protein>
<keyword evidence="3" id="KW-1185">Reference proteome</keyword>
<feature type="region of interest" description="Disordered" evidence="1">
    <location>
        <begin position="399"/>
        <end position="435"/>
    </location>
</feature>
<reference evidence="3" key="1">
    <citation type="journal article" date="2017" name="Cell">
        <title>Insights into land plant evolution garnered from the Marchantia polymorpha genome.</title>
        <authorList>
            <person name="Bowman J.L."/>
            <person name="Kohchi T."/>
            <person name="Yamato K.T."/>
            <person name="Jenkins J."/>
            <person name="Shu S."/>
            <person name="Ishizaki K."/>
            <person name="Yamaoka S."/>
            <person name="Nishihama R."/>
            <person name="Nakamura Y."/>
            <person name="Berger F."/>
            <person name="Adam C."/>
            <person name="Aki S.S."/>
            <person name="Althoff F."/>
            <person name="Araki T."/>
            <person name="Arteaga-Vazquez M.A."/>
            <person name="Balasubrmanian S."/>
            <person name="Barry K."/>
            <person name="Bauer D."/>
            <person name="Boehm C.R."/>
            <person name="Briginshaw L."/>
            <person name="Caballero-Perez J."/>
            <person name="Catarino B."/>
            <person name="Chen F."/>
            <person name="Chiyoda S."/>
            <person name="Chovatia M."/>
            <person name="Davies K.M."/>
            <person name="Delmans M."/>
            <person name="Demura T."/>
            <person name="Dierschke T."/>
            <person name="Dolan L."/>
            <person name="Dorantes-Acosta A.E."/>
            <person name="Eklund D.M."/>
            <person name="Florent S.N."/>
            <person name="Flores-Sandoval E."/>
            <person name="Fujiyama A."/>
            <person name="Fukuzawa H."/>
            <person name="Galik B."/>
            <person name="Grimanelli D."/>
            <person name="Grimwood J."/>
            <person name="Grossniklaus U."/>
            <person name="Hamada T."/>
            <person name="Haseloff J."/>
            <person name="Hetherington A.J."/>
            <person name="Higo A."/>
            <person name="Hirakawa Y."/>
            <person name="Hundley H.N."/>
            <person name="Ikeda Y."/>
            <person name="Inoue K."/>
            <person name="Inoue S.I."/>
            <person name="Ishida S."/>
            <person name="Jia Q."/>
            <person name="Kakita M."/>
            <person name="Kanazawa T."/>
            <person name="Kawai Y."/>
            <person name="Kawashima T."/>
            <person name="Kennedy M."/>
            <person name="Kinose K."/>
            <person name="Kinoshita T."/>
            <person name="Kohara Y."/>
            <person name="Koide E."/>
            <person name="Komatsu K."/>
            <person name="Kopischke S."/>
            <person name="Kubo M."/>
            <person name="Kyozuka J."/>
            <person name="Lagercrantz U."/>
            <person name="Lin S.S."/>
            <person name="Lindquist E."/>
            <person name="Lipzen A.M."/>
            <person name="Lu C.W."/>
            <person name="De Luna E."/>
            <person name="Martienssen R.A."/>
            <person name="Minamino N."/>
            <person name="Mizutani M."/>
            <person name="Mizutani M."/>
            <person name="Mochizuki N."/>
            <person name="Monte I."/>
            <person name="Mosher R."/>
            <person name="Nagasaki H."/>
            <person name="Nakagami H."/>
            <person name="Naramoto S."/>
            <person name="Nishitani K."/>
            <person name="Ohtani M."/>
            <person name="Okamoto T."/>
            <person name="Okumura M."/>
            <person name="Phillips J."/>
            <person name="Pollak B."/>
            <person name="Reinders A."/>
            <person name="Rovekamp M."/>
            <person name="Sano R."/>
            <person name="Sawa S."/>
            <person name="Schmid M.W."/>
            <person name="Shirakawa M."/>
            <person name="Solano R."/>
            <person name="Spunde A."/>
            <person name="Suetsugu N."/>
            <person name="Sugano S."/>
            <person name="Sugiyama A."/>
            <person name="Sun R."/>
            <person name="Suzuki Y."/>
            <person name="Takenaka M."/>
            <person name="Takezawa D."/>
            <person name="Tomogane H."/>
            <person name="Tsuzuki M."/>
            <person name="Ueda T."/>
            <person name="Umeda M."/>
            <person name="Ward J.M."/>
            <person name="Watanabe Y."/>
            <person name="Yazaki K."/>
            <person name="Yokoyama R."/>
            <person name="Yoshitake Y."/>
            <person name="Yotsui I."/>
            <person name="Zachgo S."/>
            <person name="Schmutz J."/>
        </authorList>
    </citation>
    <scope>NUCLEOTIDE SEQUENCE [LARGE SCALE GENOMIC DNA]</scope>
    <source>
        <strain evidence="3">Tak-1</strain>
    </source>
</reference>
<feature type="compositionally biased region" description="Polar residues" evidence="1">
    <location>
        <begin position="604"/>
        <end position="614"/>
    </location>
</feature>
<feature type="region of interest" description="Disordered" evidence="1">
    <location>
        <begin position="1146"/>
        <end position="1168"/>
    </location>
</feature>
<dbReference type="Gramene" id="Mp3g16600.1">
    <property type="protein sequence ID" value="Mp3g16600.1.cds"/>
    <property type="gene ID" value="Mp3g16600"/>
</dbReference>